<reference evidence="2 3" key="1">
    <citation type="submission" date="2024-02" db="EMBL/GenBank/DDBJ databases">
        <title>High-quality chromosome-scale genome assembly of Pensacola bahiagrass (Paspalum notatum Flugge var. saurae).</title>
        <authorList>
            <person name="Vega J.M."/>
            <person name="Podio M."/>
            <person name="Orjuela J."/>
            <person name="Siena L.A."/>
            <person name="Pessino S.C."/>
            <person name="Combes M.C."/>
            <person name="Mariac C."/>
            <person name="Albertini E."/>
            <person name="Pupilli F."/>
            <person name="Ortiz J.P.A."/>
            <person name="Leblanc O."/>
        </authorList>
    </citation>
    <scope>NUCLEOTIDE SEQUENCE [LARGE SCALE GENOMIC DNA]</scope>
    <source>
        <strain evidence="2">R1</strain>
        <tissue evidence="2">Leaf</tissue>
    </source>
</reference>
<sequence length="142" mass="15143">MSGMTPMPKVVHPGQRRRRTIGRRGGSASGGVSDARPAAAVVRCPARTMPYVYGGVAGLRLAEEALVVLLDAAAASAWWRLGPSASTVQAAGLGLVEIRFRATPAANLVFRFAIHYLKVMLLNSFLVKCDFQQIVSLIIASH</sequence>
<dbReference type="AlphaFoldDB" id="A0AAQ3UT06"/>
<name>A0AAQ3UT06_PASNO</name>
<protein>
    <submittedName>
        <fullName evidence="2">Uncharacterized protein</fullName>
    </submittedName>
</protein>
<evidence type="ECO:0000313" key="3">
    <source>
        <dbReference type="Proteomes" id="UP001341281"/>
    </source>
</evidence>
<evidence type="ECO:0000313" key="2">
    <source>
        <dbReference type="EMBL" id="WVZ95642.1"/>
    </source>
</evidence>
<feature type="region of interest" description="Disordered" evidence="1">
    <location>
        <begin position="1"/>
        <end position="33"/>
    </location>
</feature>
<dbReference type="Proteomes" id="UP001341281">
    <property type="component" value="Chromosome 10"/>
</dbReference>
<gene>
    <name evidence="2" type="ORF">U9M48_041376</name>
</gene>
<proteinExistence type="predicted"/>
<organism evidence="2 3">
    <name type="scientific">Paspalum notatum var. saurae</name>
    <dbReference type="NCBI Taxonomy" id="547442"/>
    <lineage>
        <taxon>Eukaryota</taxon>
        <taxon>Viridiplantae</taxon>
        <taxon>Streptophyta</taxon>
        <taxon>Embryophyta</taxon>
        <taxon>Tracheophyta</taxon>
        <taxon>Spermatophyta</taxon>
        <taxon>Magnoliopsida</taxon>
        <taxon>Liliopsida</taxon>
        <taxon>Poales</taxon>
        <taxon>Poaceae</taxon>
        <taxon>PACMAD clade</taxon>
        <taxon>Panicoideae</taxon>
        <taxon>Andropogonodae</taxon>
        <taxon>Paspaleae</taxon>
        <taxon>Paspalinae</taxon>
        <taxon>Paspalum</taxon>
    </lineage>
</organism>
<accession>A0AAQ3UT06</accession>
<keyword evidence="3" id="KW-1185">Reference proteome</keyword>
<dbReference type="EMBL" id="CP144754">
    <property type="protein sequence ID" value="WVZ95642.1"/>
    <property type="molecule type" value="Genomic_DNA"/>
</dbReference>
<evidence type="ECO:0000256" key="1">
    <source>
        <dbReference type="SAM" id="MobiDB-lite"/>
    </source>
</evidence>